<comment type="caution">
    <text evidence="1">The sequence shown here is derived from an EMBL/GenBank/DDBJ whole genome shotgun (WGS) entry which is preliminary data.</text>
</comment>
<feature type="non-terminal residue" evidence="1">
    <location>
        <position position="276"/>
    </location>
</feature>
<gene>
    <name evidence="1" type="ORF">X797_011421</name>
</gene>
<dbReference type="InterPro" id="IPR012258">
    <property type="entry name" value="Acyl-CoA_oxidase"/>
</dbReference>
<dbReference type="PANTHER" id="PTHR10909:SF382">
    <property type="entry name" value="ACYL-COENZYME A OXIDASE"/>
    <property type="match status" value="1"/>
</dbReference>
<dbReference type="AlphaFoldDB" id="A0A0A1UMU7"/>
<dbReference type="GO" id="GO:0005777">
    <property type="term" value="C:peroxisome"/>
    <property type="evidence" value="ECO:0007669"/>
    <property type="project" value="InterPro"/>
</dbReference>
<evidence type="ECO:0000313" key="1">
    <source>
        <dbReference type="EMBL" id="EXU95509.1"/>
    </source>
</evidence>
<dbReference type="InterPro" id="IPR046373">
    <property type="entry name" value="Acyl-CoA_Oxase/DH_mid-dom_sf"/>
</dbReference>
<dbReference type="GO" id="GO:0005504">
    <property type="term" value="F:fatty acid binding"/>
    <property type="evidence" value="ECO:0007669"/>
    <property type="project" value="TreeGrafter"/>
</dbReference>
<organism evidence="1 2">
    <name type="scientific">Metarhizium robertsii</name>
    <dbReference type="NCBI Taxonomy" id="568076"/>
    <lineage>
        <taxon>Eukaryota</taxon>
        <taxon>Fungi</taxon>
        <taxon>Dikarya</taxon>
        <taxon>Ascomycota</taxon>
        <taxon>Pezizomycotina</taxon>
        <taxon>Sordariomycetes</taxon>
        <taxon>Hypocreomycetidae</taxon>
        <taxon>Hypocreales</taxon>
        <taxon>Clavicipitaceae</taxon>
        <taxon>Metarhizium</taxon>
    </lineage>
</organism>
<dbReference type="Gene3D" id="2.40.110.10">
    <property type="entry name" value="Butyryl-CoA Dehydrogenase, subunit A, domain 2"/>
    <property type="match status" value="1"/>
</dbReference>
<accession>A0A0A1UMU7</accession>
<proteinExistence type="predicted"/>
<dbReference type="SUPFAM" id="SSF56645">
    <property type="entry name" value="Acyl-CoA dehydrogenase NM domain-like"/>
    <property type="match status" value="1"/>
</dbReference>
<name>A0A0A1UMU7_9HYPO</name>
<dbReference type="HOGENOM" id="CLU_028041_0_0_1"/>
<dbReference type="Proteomes" id="UP000030151">
    <property type="component" value="Unassembled WGS sequence"/>
</dbReference>
<dbReference type="GO" id="GO:0033540">
    <property type="term" value="P:fatty acid beta-oxidation using acyl-CoA oxidase"/>
    <property type="evidence" value="ECO:0007669"/>
    <property type="project" value="TreeGrafter"/>
</dbReference>
<dbReference type="GO" id="GO:0071949">
    <property type="term" value="F:FAD binding"/>
    <property type="evidence" value="ECO:0007669"/>
    <property type="project" value="InterPro"/>
</dbReference>
<evidence type="ECO:0000313" key="2">
    <source>
        <dbReference type="Proteomes" id="UP000030151"/>
    </source>
</evidence>
<sequence length="276" mass="30893">MDLSKPILNEEIWSLSREQYPSTTPEAFRLHYDRARSMCRNIDDIHDLSPKFWAFHFDYANEVVIATRDMTAFIIATIHLNLCIGTLSSFFTTRPDLSNLLDDLLSFRTCGEFMLTEVGHGLDARNLETAATLLPNGCFDLHSPNESAWKAMPPSTPLCGMPRVAIVFARLIVGHDDHGVKPFVVELNDSQQMRRGITSSLPVRPGTKPLDHGITSFDHVLLPPTALLGSEAKQDDARRDFLQQIWRVSIGTLSLSIMGVSALRIGSRVALTYSRR</sequence>
<dbReference type="PANTHER" id="PTHR10909">
    <property type="entry name" value="ELECTRON TRANSPORT OXIDOREDUCTASE"/>
    <property type="match status" value="1"/>
</dbReference>
<reference evidence="1 2" key="1">
    <citation type="submission" date="2014-02" db="EMBL/GenBank/DDBJ databases">
        <title>The genome sequence of the entomopathogenic fungus Metarhizium robertsii ARSEF 2575.</title>
        <authorList>
            <person name="Giuliano Garisto Donzelli B."/>
            <person name="Roe B.A."/>
            <person name="Macmil S.L."/>
            <person name="Krasnoff S.B."/>
            <person name="Gibson D.M."/>
        </authorList>
    </citation>
    <scope>NUCLEOTIDE SEQUENCE [LARGE SCALE GENOMIC DNA]</scope>
    <source>
        <strain evidence="1 2">ARSEF 2575</strain>
    </source>
</reference>
<dbReference type="EMBL" id="JELW01000077">
    <property type="protein sequence ID" value="EXU95509.1"/>
    <property type="molecule type" value="Genomic_DNA"/>
</dbReference>
<dbReference type="GO" id="GO:0055088">
    <property type="term" value="P:lipid homeostasis"/>
    <property type="evidence" value="ECO:0007669"/>
    <property type="project" value="TreeGrafter"/>
</dbReference>
<dbReference type="InterPro" id="IPR009100">
    <property type="entry name" value="AcylCoA_DH/oxidase_NM_dom_sf"/>
</dbReference>
<dbReference type="GO" id="GO:0003997">
    <property type="term" value="F:acyl-CoA oxidase activity"/>
    <property type="evidence" value="ECO:0007669"/>
    <property type="project" value="InterPro"/>
</dbReference>
<protein>
    <submittedName>
        <fullName evidence="1">Acyl-CoA dehydrogenase</fullName>
    </submittedName>
</protein>